<proteinExistence type="predicted"/>
<keyword evidence="6" id="KW-0645">Protease</keyword>
<dbReference type="PANTHER" id="PTHR43655">
    <property type="entry name" value="ATP-DEPENDENT PROTEASE"/>
    <property type="match status" value="1"/>
</dbReference>
<dbReference type="AlphaFoldDB" id="A0A0D3IND2"/>
<dbReference type="GO" id="GO:0005524">
    <property type="term" value="F:ATP binding"/>
    <property type="evidence" value="ECO:0007669"/>
    <property type="project" value="UniProtKB-KW"/>
</dbReference>
<keyword evidence="5" id="KW-0067">ATP-binding</keyword>
<dbReference type="GeneID" id="17258915"/>
<dbReference type="InterPro" id="IPR037219">
    <property type="entry name" value="Peptidase_M41-like"/>
</dbReference>
<keyword evidence="2" id="KW-0479">Metal-binding</keyword>
<dbReference type="STRING" id="2903.R1BSS9"/>
<keyword evidence="6" id="KW-0482">Metalloprotease</keyword>
<evidence type="ECO:0000259" key="8">
    <source>
        <dbReference type="Pfam" id="PF01434"/>
    </source>
</evidence>
<evidence type="ECO:0000256" key="5">
    <source>
        <dbReference type="ARBA" id="ARBA00022840"/>
    </source>
</evidence>
<comment type="cofactor">
    <cofactor evidence="1">
        <name>Zn(2+)</name>
        <dbReference type="ChEBI" id="CHEBI:29105"/>
    </cofactor>
</comment>
<dbReference type="MEROPS" id="M41.022"/>
<evidence type="ECO:0000256" key="1">
    <source>
        <dbReference type="ARBA" id="ARBA00001947"/>
    </source>
</evidence>
<dbReference type="Gene3D" id="1.20.58.760">
    <property type="entry name" value="Peptidase M41"/>
    <property type="match status" value="1"/>
</dbReference>
<dbReference type="GO" id="GO:0005745">
    <property type="term" value="C:m-AAA complex"/>
    <property type="evidence" value="ECO:0007669"/>
    <property type="project" value="TreeGrafter"/>
</dbReference>
<dbReference type="KEGG" id="ehx:EMIHUDRAFT_445942"/>
<dbReference type="PaxDb" id="2903-EOD12767"/>
<feature type="region of interest" description="Disordered" evidence="7">
    <location>
        <begin position="73"/>
        <end position="104"/>
    </location>
</feature>
<dbReference type="eggNOG" id="KOG0731">
    <property type="taxonomic scope" value="Eukaryota"/>
</dbReference>
<keyword evidence="3" id="KW-0547">Nucleotide-binding</keyword>
<keyword evidence="6" id="KW-0378">Hydrolase</keyword>
<name>A0A0D3IND2_EMIH1</name>
<protein>
    <recommendedName>
        <fullName evidence="8">Peptidase M41 domain-containing protein</fullName>
    </recommendedName>
</protein>
<evidence type="ECO:0000313" key="9">
    <source>
        <dbReference type="EnsemblProtists" id="EOD12767"/>
    </source>
</evidence>
<dbReference type="InterPro" id="IPR050928">
    <property type="entry name" value="ATP-dep_Zn_Metalloprotease"/>
</dbReference>
<reference evidence="10" key="1">
    <citation type="journal article" date="2013" name="Nature">
        <title>Pan genome of the phytoplankton Emiliania underpins its global distribution.</title>
        <authorList>
            <person name="Read B.A."/>
            <person name="Kegel J."/>
            <person name="Klute M.J."/>
            <person name="Kuo A."/>
            <person name="Lefebvre S.C."/>
            <person name="Maumus F."/>
            <person name="Mayer C."/>
            <person name="Miller J."/>
            <person name="Monier A."/>
            <person name="Salamov A."/>
            <person name="Young J."/>
            <person name="Aguilar M."/>
            <person name="Claverie J.M."/>
            <person name="Frickenhaus S."/>
            <person name="Gonzalez K."/>
            <person name="Herman E.K."/>
            <person name="Lin Y.C."/>
            <person name="Napier J."/>
            <person name="Ogata H."/>
            <person name="Sarno A.F."/>
            <person name="Shmutz J."/>
            <person name="Schroeder D."/>
            <person name="de Vargas C."/>
            <person name="Verret F."/>
            <person name="von Dassow P."/>
            <person name="Valentin K."/>
            <person name="Van de Peer Y."/>
            <person name="Wheeler G."/>
            <person name="Dacks J.B."/>
            <person name="Delwiche C.F."/>
            <person name="Dyhrman S.T."/>
            <person name="Glockner G."/>
            <person name="John U."/>
            <person name="Richards T."/>
            <person name="Worden A.Z."/>
            <person name="Zhang X."/>
            <person name="Grigoriev I.V."/>
            <person name="Allen A.E."/>
            <person name="Bidle K."/>
            <person name="Borodovsky M."/>
            <person name="Bowler C."/>
            <person name="Brownlee C."/>
            <person name="Cock J.M."/>
            <person name="Elias M."/>
            <person name="Gladyshev V.N."/>
            <person name="Groth M."/>
            <person name="Guda C."/>
            <person name="Hadaegh A."/>
            <person name="Iglesias-Rodriguez M.D."/>
            <person name="Jenkins J."/>
            <person name="Jones B.M."/>
            <person name="Lawson T."/>
            <person name="Leese F."/>
            <person name="Lindquist E."/>
            <person name="Lobanov A."/>
            <person name="Lomsadze A."/>
            <person name="Malik S.B."/>
            <person name="Marsh M.E."/>
            <person name="Mackinder L."/>
            <person name="Mock T."/>
            <person name="Mueller-Roeber B."/>
            <person name="Pagarete A."/>
            <person name="Parker M."/>
            <person name="Probert I."/>
            <person name="Quesneville H."/>
            <person name="Raines C."/>
            <person name="Rensing S.A."/>
            <person name="Riano-Pachon D.M."/>
            <person name="Richier S."/>
            <person name="Rokitta S."/>
            <person name="Shiraiwa Y."/>
            <person name="Soanes D.M."/>
            <person name="van der Giezen M."/>
            <person name="Wahlund T.M."/>
            <person name="Williams B."/>
            <person name="Wilson W."/>
            <person name="Wolfe G."/>
            <person name="Wurch L.L."/>
        </authorList>
    </citation>
    <scope>NUCLEOTIDE SEQUENCE</scope>
</reference>
<keyword evidence="10" id="KW-1185">Reference proteome</keyword>
<evidence type="ECO:0000256" key="3">
    <source>
        <dbReference type="ARBA" id="ARBA00022741"/>
    </source>
</evidence>
<dbReference type="SUPFAM" id="SSF140990">
    <property type="entry name" value="FtsH protease domain-like"/>
    <property type="match status" value="1"/>
</dbReference>
<evidence type="ECO:0000256" key="6">
    <source>
        <dbReference type="ARBA" id="ARBA00023049"/>
    </source>
</evidence>
<accession>A0A0D3IND2</accession>
<reference evidence="9" key="2">
    <citation type="submission" date="2024-10" db="UniProtKB">
        <authorList>
            <consortium name="EnsemblProtists"/>
        </authorList>
    </citation>
    <scope>IDENTIFICATION</scope>
</reference>
<evidence type="ECO:0000256" key="4">
    <source>
        <dbReference type="ARBA" id="ARBA00022833"/>
    </source>
</evidence>
<dbReference type="EnsemblProtists" id="EOD12767">
    <property type="protein sequence ID" value="EOD12767"/>
    <property type="gene ID" value="EMIHUDRAFT_445942"/>
</dbReference>
<dbReference type="Proteomes" id="UP000013827">
    <property type="component" value="Unassembled WGS sequence"/>
</dbReference>
<dbReference type="Pfam" id="PF01434">
    <property type="entry name" value="Peptidase_M41"/>
    <property type="match status" value="1"/>
</dbReference>
<evidence type="ECO:0000313" key="10">
    <source>
        <dbReference type="Proteomes" id="UP000013827"/>
    </source>
</evidence>
<dbReference type="GO" id="GO:0004176">
    <property type="term" value="F:ATP-dependent peptidase activity"/>
    <property type="evidence" value="ECO:0007669"/>
    <property type="project" value="InterPro"/>
</dbReference>
<dbReference type="GO" id="GO:0046872">
    <property type="term" value="F:metal ion binding"/>
    <property type="evidence" value="ECO:0007669"/>
    <property type="project" value="UniProtKB-KW"/>
</dbReference>
<evidence type="ECO:0000256" key="7">
    <source>
        <dbReference type="SAM" id="MobiDB-lite"/>
    </source>
</evidence>
<dbReference type="PANTHER" id="PTHR43655:SF2">
    <property type="entry name" value="AFG3 LIKE MATRIX AAA PEPTIDASE SUBUNIT 2, ISOFORM A"/>
    <property type="match status" value="1"/>
</dbReference>
<dbReference type="InterPro" id="IPR000642">
    <property type="entry name" value="Peptidase_M41"/>
</dbReference>
<dbReference type="RefSeq" id="XP_005765196.1">
    <property type="nucleotide sequence ID" value="XM_005765139.1"/>
</dbReference>
<keyword evidence="4" id="KW-0862">Zinc</keyword>
<dbReference type="GO" id="GO:0004222">
    <property type="term" value="F:metalloendopeptidase activity"/>
    <property type="evidence" value="ECO:0007669"/>
    <property type="project" value="InterPro"/>
</dbReference>
<dbReference type="HOGENOM" id="CLU_2257136_0_0_1"/>
<evidence type="ECO:0000256" key="2">
    <source>
        <dbReference type="ARBA" id="ARBA00022723"/>
    </source>
</evidence>
<sequence>TRSVSKIIDASYERAVSLLTEHRDKLTALAESLLEKEVIGSDDLIRVLGERPFSKSVDYDEFVNASWKRKLETADDAGEDAGGGGGGGSGGGGGEELPPAQAAA</sequence>
<feature type="compositionally biased region" description="Gly residues" evidence="7">
    <location>
        <begin position="80"/>
        <end position="95"/>
    </location>
</feature>
<feature type="domain" description="Peptidase M41" evidence="8">
    <location>
        <begin position="3"/>
        <end position="46"/>
    </location>
</feature>
<dbReference type="GO" id="GO:0034982">
    <property type="term" value="P:mitochondrial protein processing"/>
    <property type="evidence" value="ECO:0007669"/>
    <property type="project" value="TreeGrafter"/>
</dbReference>
<organism evidence="9 10">
    <name type="scientific">Emiliania huxleyi (strain CCMP1516)</name>
    <dbReference type="NCBI Taxonomy" id="280463"/>
    <lineage>
        <taxon>Eukaryota</taxon>
        <taxon>Haptista</taxon>
        <taxon>Haptophyta</taxon>
        <taxon>Prymnesiophyceae</taxon>
        <taxon>Isochrysidales</taxon>
        <taxon>Noelaerhabdaceae</taxon>
        <taxon>Emiliania</taxon>
    </lineage>
</organism>